<comment type="caution">
    <text evidence="8">The sequence shown here is derived from an EMBL/GenBank/DDBJ whole genome shotgun (WGS) entry which is preliminary data.</text>
</comment>
<dbReference type="GO" id="GO:0020037">
    <property type="term" value="F:heme binding"/>
    <property type="evidence" value="ECO:0007669"/>
    <property type="project" value="InterPro"/>
</dbReference>
<dbReference type="GO" id="GO:0004497">
    <property type="term" value="F:monooxygenase activity"/>
    <property type="evidence" value="ECO:0007669"/>
    <property type="project" value="UniProtKB-KW"/>
</dbReference>
<dbReference type="InterPro" id="IPR001128">
    <property type="entry name" value="Cyt_P450"/>
</dbReference>
<comment type="similarity">
    <text evidence="2 6">Belongs to the cytochrome P450 family.</text>
</comment>
<evidence type="ECO:0000256" key="2">
    <source>
        <dbReference type="ARBA" id="ARBA00010617"/>
    </source>
</evidence>
<keyword evidence="8" id="KW-0489">Methyltransferase</keyword>
<dbReference type="GO" id="GO:0016705">
    <property type="term" value="F:oxidoreductase activity, acting on paired donors, with incorporation or reduction of molecular oxygen"/>
    <property type="evidence" value="ECO:0007669"/>
    <property type="project" value="InterPro"/>
</dbReference>
<feature type="transmembrane region" description="Helical" evidence="7">
    <location>
        <begin position="12"/>
        <end position="32"/>
    </location>
</feature>
<evidence type="ECO:0000256" key="5">
    <source>
        <dbReference type="PIRSR" id="PIRSR602401-1"/>
    </source>
</evidence>
<dbReference type="PANTHER" id="PTHR24305">
    <property type="entry name" value="CYTOCHROME P450"/>
    <property type="match status" value="1"/>
</dbReference>
<dbReference type="GO" id="GO:0032259">
    <property type="term" value="P:methylation"/>
    <property type="evidence" value="ECO:0007669"/>
    <property type="project" value="UniProtKB-KW"/>
</dbReference>
<comment type="cofactor">
    <cofactor evidence="1 5">
        <name>heme</name>
        <dbReference type="ChEBI" id="CHEBI:30413"/>
    </cofactor>
</comment>
<dbReference type="OrthoDB" id="1470350at2759"/>
<keyword evidence="5 6" id="KW-0349">Heme</keyword>
<dbReference type="PRINTS" id="PR00463">
    <property type="entry name" value="EP450I"/>
</dbReference>
<dbReference type="InterPro" id="IPR017972">
    <property type="entry name" value="Cyt_P450_CS"/>
</dbReference>
<dbReference type="GO" id="GO:0008168">
    <property type="term" value="F:methyltransferase activity"/>
    <property type="evidence" value="ECO:0007669"/>
    <property type="project" value="UniProtKB-KW"/>
</dbReference>
<keyword evidence="7" id="KW-0472">Membrane</keyword>
<keyword evidence="6" id="KW-0560">Oxidoreductase</keyword>
<dbReference type="AlphaFoldDB" id="A0A015KD15"/>
<keyword evidence="4 5" id="KW-0408">Iron</keyword>
<evidence type="ECO:0000256" key="6">
    <source>
        <dbReference type="RuleBase" id="RU000461"/>
    </source>
</evidence>
<evidence type="ECO:0000256" key="3">
    <source>
        <dbReference type="ARBA" id="ARBA00022723"/>
    </source>
</evidence>
<dbReference type="HOGENOM" id="CLU_001570_12_0_1"/>
<evidence type="ECO:0000256" key="1">
    <source>
        <dbReference type="ARBA" id="ARBA00001971"/>
    </source>
</evidence>
<dbReference type="EMBL" id="JEMT01022339">
    <property type="protein sequence ID" value="EXX65384.1"/>
    <property type="molecule type" value="Genomic_DNA"/>
</dbReference>
<protein>
    <submittedName>
        <fullName evidence="8">Sterol 14-demethylase</fullName>
    </submittedName>
</protein>
<dbReference type="PROSITE" id="PS00086">
    <property type="entry name" value="CYTOCHROME_P450"/>
    <property type="match status" value="1"/>
</dbReference>
<dbReference type="Proteomes" id="UP000022910">
    <property type="component" value="Unassembled WGS sequence"/>
</dbReference>
<dbReference type="SUPFAM" id="SSF48264">
    <property type="entry name" value="Cytochrome P450"/>
    <property type="match status" value="1"/>
</dbReference>
<keyword evidence="3 5" id="KW-0479">Metal-binding</keyword>
<proteinExistence type="inferred from homology"/>
<gene>
    <name evidence="8" type="ORF">RirG_133840</name>
</gene>
<dbReference type="InterPro" id="IPR002401">
    <property type="entry name" value="Cyt_P450_E_grp-I"/>
</dbReference>
<sequence length="542" mass="63409">MTLLKFFNNLEISDYLSFIGIILTIYVAHYYYKYFTRVNPLPGPFPLPFFGNLLQFFWYDDLKLYFINNHKKYGDIFEVYLGIRRIVLNRPEDIEKLLMPSTKSQYLMRFPYTEGLDEIGMMGKGILANHNLKSWRYNRQFFTQAILAPKFTNEAIDWTNKLFNELEGYWNKLYLKEEIIKENKNVLDFSAWLNRYTNDMIIALTTGERSYTMAGYFNIQGEEKAEHPLAIVDDSEKFVRAFRKHILNVAIFVFLPSFVRHYIPFVKGKTDDLIQNVGFIYDRIDTIVKRRKEEIENTPLDKPLPHDMLTSVITANTPRDINYTKTVGGEALERPMNDIEIRHIMFDAFIGGTDTTANMITFIAYFVAHHPEVKKKLLEEIDRVFQGDKTRPITESDFHSLKYCEAIIKEVSRVHPVANMIARYSQEPDEIAGYKWPAGTMFQINAVTIHRLNSHWEEADKFNPDRWMDKGFEPDKYSFIMFGGGLRVCPGRKLAMIELVCLMALLYRKYDIDLADMNAPLKTKSIGITTCKELLVKIKPRN</sequence>
<dbReference type="InterPro" id="IPR036396">
    <property type="entry name" value="Cyt_P450_sf"/>
</dbReference>
<feature type="binding site" description="axial binding residue" evidence="5">
    <location>
        <position position="489"/>
    </location>
    <ligand>
        <name>heme</name>
        <dbReference type="ChEBI" id="CHEBI:30413"/>
    </ligand>
    <ligandPart>
        <name>Fe</name>
        <dbReference type="ChEBI" id="CHEBI:18248"/>
    </ligandPart>
</feature>
<evidence type="ECO:0000256" key="7">
    <source>
        <dbReference type="SAM" id="Phobius"/>
    </source>
</evidence>
<evidence type="ECO:0000313" key="8">
    <source>
        <dbReference type="EMBL" id="EXX65384.1"/>
    </source>
</evidence>
<dbReference type="GO" id="GO:0005506">
    <property type="term" value="F:iron ion binding"/>
    <property type="evidence" value="ECO:0007669"/>
    <property type="project" value="InterPro"/>
</dbReference>
<reference evidence="8 9" key="1">
    <citation type="submission" date="2014-02" db="EMBL/GenBank/DDBJ databases">
        <title>Single nucleus genome sequencing reveals high similarity among nuclei of an endomycorrhizal fungus.</title>
        <authorList>
            <person name="Lin K."/>
            <person name="Geurts R."/>
            <person name="Zhang Z."/>
            <person name="Limpens E."/>
            <person name="Saunders D.G."/>
            <person name="Mu D."/>
            <person name="Pang E."/>
            <person name="Cao H."/>
            <person name="Cha H."/>
            <person name="Lin T."/>
            <person name="Zhou Q."/>
            <person name="Shang Y."/>
            <person name="Li Y."/>
            <person name="Ivanov S."/>
            <person name="Sharma T."/>
            <person name="Velzen R.V."/>
            <person name="Ruijter N.D."/>
            <person name="Aanen D.K."/>
            <person name="Win J."/>
            <person name="Kamoun S."/>
            <person name="Bisseling T."/>
            <person name="Huang S."/>
        </authorList>
    </citation>
    <scope>NUCLEOTIDE SEQUENCE [LARGE SCALE GENOMIC DNA]</scope>
    <source>
        <strain evidence="9">DAOM197198w</strain>
    </source>
</reference>
<keyword evidence="6" id="KW-0503">Monooxygenase</keyword>
<dbReference type="STRING" id="1432141.A0A015KD15"/>
<keyword evidence="7" id="KW-1133">Transmembrane helix</keyword>
<organism evidence="8 9">
    <name type="scientific">Rhizophagus irregularis (strain DAOM 197198w)</name>
    <name type="common">Glomus intraradices</name>
    <dbReference type="NCBI Taxonomy" id="1432141"/>
    <lineage>
        <taxon>Eukaryota</taxon>
        <taxon>Fungi</taxon>
        <taxon>Fungi incertae sedis</taxon>
        <taxon>Mucoromycota</taxon>
        <taxon>Glomeromycotina</taxon>
        <taxon>Glomeromycetes</taxon>
        <taxon>Glomerales</taxon>
        <taxon>Glomeraceae</taxon>
        <taxon>Rhizophagus</taxon>
    </lineage>
</organism>
<name>A0A015KD15_RHIIW</name>
<dbReference type="InterPro" id="IPR050121">
    <property type="entry name" value="Cytochrome_P450_monoxygenase"/>
</dbReference>
<dbReference type="Pfam" id="PF00067">
    <property type="entry name" value="p450"/>
    <property type="match status" value="1"/>
</dbReference>
<keyword evidence="7" id="KW-0812">Transmembrane</keyword>
<dbReference type="PRINTS" id="PR00385">
    <property type="entry name" value="P450"/>
</dbReference>
<accession>A0A015KD15</accession>
<evidence type="ECO:0000313" key="9">
    <source>
        <dbReference type="Proteomes" id="UP000022910"/>
    </source>
</evidence>
<keyword evidence="8" id="KW-0808">Transferase</keyword>
<dbReference type="PANTHER" id="PTHR24305:SF166">
    <property type="entry name" value="CYTOCHROME P450 12A4, MITOCHONDRIAL-RELATED"/>
    <property type="match status" value="1"/>
</dbReference>
<dbReference type="Gene3D" id="1.10.630.10">
    <property type="entry name" value="Cytochrome P450"/>
    <property type="match status" value="1"/>
</dbReference>
<evidence type="ECO:0000256" key="4">
    <source>
        <dbReference type="ARBA" id="ARBA00023004"/>
    </source>
</evidence>
<keyword evidence="9" id="KW-1185">Reference proteome</keyword>
<feature type="transmembrane region" description="Helical" evidence="7">
    <location>
        <begin position="246"/>
        <end position="263"/>
    </location>
</feature>